<keyword evidence="6 11" id="KW-0999">Mitochondrion inner membrane</keyword>
<comment type="function">
    <text evidence="11">Component of the ubiquinol-cytochrome c oxidoreductase, a multisubunit transmembrane complex that is part of the mitochondrial electron transport chain which drives oxidative phosphorylation. The complex plays an important role in the uptake of multiple carbon sources present in different host niches.</text>
</comment>
<evidence type="ECO:0000256" key="7">
    <source>
        <dbReference type="ARBA" id="ARBA00022982"/>
    </source>
</evidence>
<reference evidence="12 13" key="1">
    <citation type="journal article" date="2010" name="Science">
        <title>Genomic comparison of the ants Camponotus floridanus and Harpegnathos saltator.</title>
        <authorList>
            <person name="Bonasio R."/>
            <person name="Zhang G."/>
            <person name="Ye C."/>
            <person name="Mutti N.S."/>
            <person name="Fang X."/>
            <person name="Qin N."/>
            <person name="Donahue G."/>
            <person name="Yang P."/>
            <person name="Li Q."/>
            <person name="Li C."/>
            <person name="Zhang P."/>
            <person name="Huang Z."/>
            <person name="Berger S.L."/>
            <person name="Reinberg D."/>
            <person name="Wang J."/>
            <person name="Liebig J."/>
        </authorList>
    </citation>
    <scope>NUCLEOTIDE SEQUENCE [LARGE SCALE GENOMIC DNA]</scope>
    <source>
        <strain evidence="12 13">R22 G/1</strain>
    </source>
</reference>
<protein>
    <recommendedName>
        <fullName evidence="11">Complex III subunit 9</fullName>
    </recommendedName>
</protein>
<dbReference type="Proteomes" id="UP000008237">
    <property type="component" value="Unassembled WGS sequence"/>
</dbReference>
<dbReference type="AlphaFoldDB" id="E2BHC0"/>
<dbReference type="KEGG" id="hst:105182808"/>
<evidence type="ECO:0000256" key="8">
    <source>
        <dbReference type="ARBA" id="ARBA00022989"/>
    </source>
</evidence>
<name>E2BHC0_HARSA</name>
<keyword evidence="13" id="KW-1185">Reference proteome</keyword>
<accession>E2BHC0</accession>
<comment type="subunit">
    <text evidence="11">Component of the ubiquinol-cytochrome c oxidoreductase (cytochrome b-c1 complex, complex III, CIII), a multisubunit enzyme composed of 3 respiratory subunits cytochrome b, cytochrome c1 and Rieske protein, 2 core protein subunits, and additional low-molecular weight protein subunits.</text>
</comment>
<keyword evidence="3 11" id="KW-0813">Transport</keyword>
<dbReference type="OrthoDB" id="44067at2759"/>
<evidence type="ECO:0000256" key="3">
    <source>
        <dbReference type="ARBA" id="ARBA00022448"/>
    </source>
</evidence>
<keyword evidence="4 11" id="KW-0679">Respiratory chain</keyword>
<comment type="similarity">
    <text evidence="2 11">Belongs to the UQCR10/QCR9 family.</text>
</comment>
<evidence type="ECO:0000256" key="4">
    <source>
        <dbReference type="ARBA" id="ARBA00022660"/>
    </source>
</evidence>
<dbReference type="InParanoid" id="E2BHC0"/>
<evidence type="ECO:0000256" key="9">
    <source>
        <dbReference type="ARBA" id="ARBA00023128"/>
    </source>
</evidence>
<keyword evidence="8" id="KW-1133">Transmembrane helix</keyword>
<evidence type="ECO:0000256" key="11">
    <source>
        <dbReference type="RuleBase" id="RU368056"/>
    </source>
</evidence>
<keyword evidence="9 11" id="KW-0496">Mitochondrion</keyword>
<evidence type="ECO:0000313" key="12">
    <source>
        <dbReference type="EMBL" id="EFN84889.1"/>
    </source>
</evidence>
<dbReference type="SUPFAM" id="SSF81514">
    <property type="entry name" value="Subunit X (non-heme 7 kDa protein) of cytochrome bc1 complex (Ubiquinol-cytochrome c reductase)"/>
    <property type="match status" value="1"/>
</dbReference>
<dbReference type="OMA" id="IKHKYEV"/>
<dbReference type="Pfam" id="PF05365">
    <property type="entry name" value="UCR_UQCRX_QCR9"/>
    <property type="match status" value="1"/>
</dbReference>
<evidence type="ECO:0000256" key="2">
    <source>
        <dbReference type="ARBA" id="ARBA00007856"/>
    </source>
</evidence>
<dbReference type="STRING" id="610380.E2BHC0"/>
<dbReference type="EMBL" id="GL448287">
    <property type="protein sequence ID" value="EFN84889.1"/>
    <property type="molecule type" value="Genomic_DNA"/>
</dbReference>
<comment type="subcellular location">
    <subcellularLocation>
        <location evidence="1 11">Mitochondrion inner membrane</location>
        <topology evidence="1 11">Single-pass membrane protein</topology>
    </subcellularLocation>
</comment>
<dbReference type="Gene3D" id="1.20.5.260">
    <property type="entry name" value="Cytochrome b-c1 complex subunit 9"/>
    <property type="match status" value="1"/>
</dbReference>
<dbReference type="FunCoup" id="E2BHC0">
    <property type="interactions" value="535"/>
</dbReference>
<proteinExistence type="inferred from homology"/>
<evidence type="ECO:0000256" key="1">
    <source>
        <dbReference type="ARBA" id="ARBA00004434"/>
    </source>
</evidence>
<dbReference type="PANTHER" id="PTHR12980">
    <property type="entry name" value="UBIQUINOL-CYTOCHROME C REDUCTASE COMPLEX, SUBUNIT X"/>
    <property type="match status" value="1"/>
</dbReference>
<gene>
    <name evidence="12" type="ORF">EAI_04758</name>
</gene>
<keyword evidence="7 11" id="KW-0249">Electron transport</keyword>
<sequence>MAKFSATLYNLVLRRTSTYTLAILVTAFMFERGFDVAADKIFDSINKGKQWNDIKHKYE</sequence>
<evidence type="ECO:0000256" key="6">
    <source>
        <dbReference type="ARBA" id="ARBA00022792"/>
    </source>
</evidence>
<dbReference type="GO" id="GO:0045275">
    <property type="term" value="C:respiratory chain complex III"/>
    <property type="evidence" value="ECO:0007669"/>
    <property type="project" value="UniProtKB-UniRule"/>
</dbReference>
<evidence type="ECO:0000256" key="10">
    <source>
        <dbReference type="ARBA" id="ARBA00023136"/>
    </source>
</evidence>
<dbReference type="GO" id="GO:0006122">
    <property type="term" value="P:mitochondrial electron transport, ubiquinol to cytochrome c"/>
    <property type="evidence" value="ECO:0007669"/>
    <property type="project" value="UniProtKB-UniRule"/>
</dbReference>
<dbReference type="PANTHER" id="PTHR12980:SF0">
    <property type="entry name" value="CYTOCHROME B-C1 COMPLEX SUBUNIT 9"/>
    <property type="match status" value="1"/>
</dbReference>
<keyword evidence="10" id="KW-0472">Membrane</keyword>
<dbReference type="InterPro" id="IPR008027">
    <property type="entry name" value="QCR9"/>
</dbReference>
<dbReference type="InterPro" id="IPR036656">
    <property type="entry name" value="QCR9_sf"/>
</dbReference>
<evidence type="ECO:0000313" key="13">
    <source>
        <dbReference type="Proteomes" id="UP000008237"/>
    </source>
</evidence>
<dbReference type="GO" id="GO:0005743">
    <property type="term" value="C:mitochondrial inner membrane"/>
    <property type="evidence" value="ECO:0007669"/>
    <property type="project" value="UniProtKB-SubCell"/>
</dbReference>
<evidence type="ECO:0000256" key="5">
    <source>
        <dbReference type="ARBA" id="ARBA00022692"/>
    </source>
</evidence>
<dbReference type="PhylomeDB" id="E2BHC0"/>
<organism evidence="13">
    <name type="scientific">Harpegnathos saltator</name>
    <name type="common">Jerdon's jumping ant</name>
    <dbReference type="NCBI Taxonomy" id="610380"/>
    <lineage>
        <taxon>Eukaryota</taxon>
        <taxon>Metazoa</taxon>
        <taxon>Ecdysozoa</taxon>
        <taxon>Arthropoda</taxon>
        <taxon>Hexapoda</taxon>
        <taxon>Insecta</taxon>
        <taxon>Pterygota</taxon>
        <taxon>Neoptera</taxon>
        <taxon>Endopterygota</taxon>
        <taxon>Hymenoptera</taxon>
        <taxon>Apocrita</taxon>
        <taxon>Aculeata</taxon>
        <taxon>Formicoidea</taxon>
        <taxon>Formicidae</taxon>
        <taxon>Ponerinae</taxon>
        <taxon>Ponerini</taxon>
        <taxon>Harpegnathos</taxon>
    </lineage>
</organism>
<dbReference type="FunFam" id="1.20.5.260:FF:000001">
    <property type="entry name" value="Cytochrome b-c1 complex subunit 9"/>
    <property type="match status" value="1"/>
</dbReference>
<keyword evidence="5" id="KW-0812">Transmembrane</keyword>